<feature type="chain" id="PRO_5046259411" evidence="1">
    <location>
        <begin position="27"/>
        <end position="202"/>
    </location>
</feature>
<evidence type="ECO:0000313" key="3">
    <source>
        <dbReference type="Proteomes" id="UP001151760"/>
    </source>
</evidence>
<reference evidence="2" key="2">
    <citation type="submission" date="2022-01" db="EMBL/GenBank/DDBJ databases">
        <authorList>
            <person name="Yamashiro T."/>
            <person name="Shiraishi A."/>
            <person name="Satake H."/>
            <person name="Nakayama K."/>
        </authorList>
    </citation>
    <scope>NUCLEOTIDE SEQUENCE</scope>
</reference>
<comment type="caution">
    <text evidence="2">The sequence shown here is derived from an EMBL/GenBank/DDBJ whole genome shotgun (WGS) entry which is preliminary data.</text>
</comment>
<accession>A0ABQ4WTH1</accession>
<evidence type="ECO:0000313" key="2">
    <source>
        <dbReference type="EMBL" id="GJS56204.1"/>
    </source>
</evidence>
<keyword evidence="1" id="KW-0732">Signal</keyword>
<organism evidence="2 3">
    <name type="scientific">Tanacetum coccineum</name>
    <dbReference type="NCBI Taxonomy" id="301880"/>
    <lineage>
        <taxon>Eukaryota</taxon>
        <taxon>Viridiplantae</taxon>
        <taxon>Streptophyta</taxon>
        <taxon>Embryophyta</taxon>
        <taxon>Tracheophyta</taxon>
        <taxon>Spermatophyta</taxon>
        <taxon>Magnoliopsida</taxon>
        <taxon>eudicotyledons</taxon>
        <taxon>Gunneridae</taxon>
        <taxon>Pentapetalae</taxon>
        <taxon>asterids</taxon>
        <taxon>campanulids</taxon>
        <taxon>Asterales</taxon>
        <taxon>Asteraceae</taxon>
        <taxon>Asteroideae</taxon>
        <taxon>Anthemideae</taxon>
        <taxon>Anthemidinae</taxon>
        <taxon>Tanacetum</taxon>
    </lineage>
</organism>
<proteinExistence type="predicted"/>
<gene>
    <name evidence="2" type="ORF">Tco_0629566</name>
</gene>
<reference evidence="2" key="1">
    <citation type="journal article" date="2022" name="Int. J. Mol. Sci.">
        <title>Draft Genome of Tanacetum Coccineum: Genomic Comparison of Closely Related Tanacetum-Family Plants.</title>
        <authorList>
            <person name="Yamashiro T."/>
            <person name="Shiraishi A."/>
            <person name="Nakayama K."/>
            <person name="Satake H."/>
        </authorList>
    </citation>
    <scope>NUCLEOTIDE SEQUENCE</scope>
</reference>
<protein>
    <submittedName>
        <fullName evidence="2">Uncharacterized protein</fullName>
    </submittedName>
</protein>
<dbReference type="EMBL" id="BQNB010008920">
    <property type="protein sequence ID" value="GJS56204.1"/>
    <property type="molecule type" value="Genomic_DNA"/>
</dbReference>
<name>A0ABQ4WTH1_9ASTR</name>
<evidence type="ECO:0000256" key="1">
    <source>
        <dbReference type="SAM" id="SignalP"/>
    </source>
</evidence>
<sequence>MLVVLCDLRMLLSIALSPASLTSNLGEDPWFSSSILSWIWLRFRISRSCGQLIDISVGYVFQLYMGYNNNISNLIGASVLLVLGPTYSYFASSCNLADNLPSDFLRLTISSFDYLSFKVLVPIVVVGRRSLTAPACLLWPLAYSYFASSCNLADNLPSDLLRLTISSFDYLSFKVRVPIVVVGRRSLTVPACLLRPLGIYFI</sequence>
<feature type="signal peptide" evidence="1">
    <location>
        <begin position="1"/>
        <end position="26"/>
    </location>
</feature>
<keyword evidence="3" id="KW-1185">Reference proteome</keyword>
<dbReference type="Proteomes" id="UP001151760">
    <property type="component" value="Unassembled WGS sequence"/>
</dbReference>